<dbReference type="FunFam" id="3.40.50.1100:FF:000003">
    <property type="entry name" value="Cystathionine beta-synthase"/>
    <property type="match status" value="1"/>
</dbReference>
<feature type="compositionally biased region" description="Polar residues" evidence="17">
    <location>
        <begin position="108"/>
        <end position="118"/>
    </location>
</feature>
<feature type="region of interest" description="Disordered" evidence="17">
    <location>
        <begin position="193"/>
        <end position="230"/>
    </location>
</feature>
<evidence type="ECO:0000256" key="9">
    <source>
        <dbReference type="ARBA" id="ARBA00023192"/>
    </source>
</evidence>
<organism evidence="19 20">
    <name type="scientific">Blomia tropicalis</name>
    <name type="common">Mite</name>
    <dbReference type="NCBI Taxonomy" id="40697"/>
    <lineage>
        <taxon>Eukaryota</taxon>
        <taxon>Metazoa</taxon>
        <taxon>Ecdysozoa</taxon>
        <taxon>Arthropoda</taxon>
        <taxon>Chelicerata</taxon>
        <taxon>Arachnida</taxon>
        <taxon>Acari</taxon>
        <taxon>Acariformes</taxon>
        <taxon>Sarcoptiformes</taxon>
        <taxon>Astigmata</taxon>
        <taxon>Glycyphagoidea</taxon>
        <taxon>Echimyopodidae</taxon>
        <taxon>Blomia</taxon>
    </lineage>
</organism>
<dbReference type="PROSITE" id="PS51371">
    <property type="entry name" value="CBS"/>
    <property type="match status" value="1"/>
</dbReference>
<feature type="compositionally biased region" description="Basic and acidic residues" evidence="17">
    <location>
        <begin position="400"/>
        <end position="412"/>
    </location>
</feature>
<feature type="compositionally biased region" description="Low complexity" evidence="17">
    <location>
        <begin position="330"/>
        <end position="354"/>
    </location>
</feature>
<dbReference type="InterPro" id="IPR001680">
    <property type="entry name" value="WD40_rpt"/>
</dbReference>
<dbReference type="Pfam" id="PF00400">
    <property type="entry name" value="WD40"/>
    <property type="match status" value="7"/>
</dbReference>
<dbReference type="GO" id="GO:0005737">
    <property type="term" value="C:cytoplasm"/>
    <property type="evidence" value="ECO:0007669"/>
    <property type="project" value="InterPro"/>
</dbReference>
<dbReference type="GO" id="GO:0030170">
    <property type="term" value="F:pyridoxal phosphate binding"/>
    <property type="evidence" value="ECO:0007669"/>
    <property type="project" value="UniProtKB-ARBA"/>
</dbReference>
<evidence type="ECO:0000256" key="8">
    <source>
        <dbReference type="ARBA" id="ARBA00023122"/>
    </source>
</evidence>
<dbReference type="InterPro" id="IPR005857">
    <property type="entry name" value="Cysta_beta_synth"/>
</dbReference>
<dbReference type="InterPro" id="IPR036052">
    <property type="entry name" value="TrpB-like_PALP_sf"/>
</dbReference>
<feature type="region of interest" description="Disordered" evidence="17">
    <location>
        <begin position="1060"/>
        <end position="1094"/>
    </location>
</feature>
<dbReference type="Gene3D" id="3.40.50.1100">
    <property type="match status" value="2"/>
</dbReference>
<reference evidence="19" key="1">
    <citation type="submission" date="2022-12" db="EMBL/GenBank/DDBJ databases">
        <title>Genome assemblies of Blomia tropicalis.</title>
        <authorList>
            <person name="Cui Y."/>
        </authorList>
    </citation>
    <scope>NUCLEOTIDE SEQUENCE</scope>
    <source>
        <tissue evidence="19">Adult mites</tissue>
    </source>
</reference>
<keyword evidence="9 16" id="KW-0198">Cysteine biosynthesis</keyword>
<evidence type="ECO:0000256" key="6">
    <source>
        <dbReference type="ARBA" id="ARBA00022737"/>
    </source>
</evidence>
<feature type="compositionally biased region" description="Low complexity" evidence="17">
    <location>
        <begin position="119"/>
        <end position="133"/>
    </location>
</feature>
<feature type="repeat" description="WD" evidence="14">
    <location>
        <begin position="668"/>
        <end position="707"/>
    </location>
</feature>
<dbReference type="SUPFAM" id="SSF50978">
    <property type="entry name" value="WD40 repeat-like"/>
    <property type="match status" value="2"/>
</dbReference>
<dbReference type="PRINTS" id="PR00320">
    <property type="entry name" value="GPROTEINBRPT"/>
</dbReference>
<feature type="compositionally biased region" description="Pro residues" evidence="17">
    <location>
        <begin position="202"/>
        <end position="212"/>
    </location>
</feature>
<dbReference type="InterPro" id="IPR015943">
    <property type="entry name" value="WD40/YVTN_repeat-like_dom_sf"/>
</dbReference>
<dbReference type="PROSITE" id="PS00901">
    <property type="entry name" value="CYS_SYNTHASE"/>
    <property type="match status" value="1"/>
</dbReference>
<feature type="repeat" description="WD" evidence="14">
    <location>
        <begin position="921"/>
        <end position="951"/>
    </location>
</feature>
<feature type="compositionally biased region" description="Polar residues" evidence="17">
    <location>
        <begin position="59"/>
        <end position="68"/>
    </location>
</feature>
<evidence type="ECO:0000256" key="2">
    <source>
        <dbReference type="ARBA" id="ARBA00005003"/>
    </source>
</evidence>
<comment type="catalytic activity">
    <reaction evidence="13 16">
        <text>L-homocysteine + L-serine = L,L-cystathionine + H2O</text>
        <dbReference type="Rhea" id="RHEA:10112"/>
        <dbReference type="ChEBI" id="CHEBI:15377"/>
        <dbReference type="ChEBI" id="CHEBI:33384"/>
        <dbReference type="ChEBI" id="CHEBI:58161"/>
        <dbReference type="ChEBI" id="CHEBI:58199"/>
        <dbReference type="EC" id="4.2.1.22"/>
    </reaction>
</comment>
<evidence type="ECO:0000256" key="10">
    <source>
        <dbReference type="ARBA" id="ARBA00023239"/>
    </source>
</evidence>
<evidence type="ECO:0000256" key="11">
    <source>
        <dbReference type="ARBA" id="ARBA00026192"/>
    </source>
</evidence>
<keyword evidence="8 15" id="KW-0129">CBS domain</keyword>
<keyword evidence="6" id="KW-0677">Repeat</keyword>
<dbReference type="InterPro" id="IPR001216">
    <property type="entry name" value="P-phosphate_BS"/>
</dbReference>
<dbReference type="PROSITE" id="PS50294">
    <property type="entry name" value="WD_REPEATS_REGION"/>
    <property type="match status" value="4"/>
</dbReference>
<keyword evidence="7 16" id="KW-0663">Pyridoxal phosphate</keyword>
<dbReference type="SUPFAM" id="SSF54631">
    <property type="entry name" value="CBS-domain pair"/>
    <property type="match status" value="1"/>
</dbReference>
<evidence type="ECO:0000256" key="17">
    <source>
        <dbReference type="SAM" id="MobiDB-lite"/>
    </source>
</evidence>
<feature type="repeat" description="WD" evidence="14">
    <location>
        <begin position="798"/>
        <end position="840"/>
    </location>
</feature>
<feature type="compositionally biased region" description="Low complexity" evidence="17">
    <location>
        <begin position="511"/>
        <end position="521"/>
    </location>
</feature>
<dbReference type="Pfam" id="PF00291">
    <property type="entry name" value="PALP"/>
    <property type="match status" value="1"/>
</dbReference>
<evidence type="ECO:0000256" key="1">
    <source>
        <dbReference type="ARBA" id="ARBA00001933"/>
    </source>
</evidence>
<dbReference type="SMART" id="SM00116">
    <property type="entry name" value="CBS"/>
    <property type="match status" value="2"/>
</dbReference>
<dbReference type="GO" id="GO:0019343">
    <property type="term" value="P:cysteine biosynthetic process via cystathionine"/>
    <property type="evidence" value="ECO:0007669"/>
    <property type="project" value="UniProtKB-UniRule"/>
</dbReference>
<keyword evidence="16" id="KW-0028">Amino-acid biosynthesis</keyword>
<feature type="compositionally biased region" description="Low complexity" evidence="17">
    <location>
        <begin position="1073"/>
        <end position="1089"/>
    </location>
</feature>
<dbReference type="EMBL" id="JAPWDV010000004">
    <property type="protein sequence ID" value="KAJ6215523.1"/>
    <property type="molecule type" value="Genomic_DNA"/>
</dbReference>
<dbReference type="InterPro" id="IPR050214">
    <property type="entry name" value="Cys_Synth/Cystath_Beta-Synth"/>
</dbReference>
<comment type="function">
    <text evidence="12">Hydro-lyase catalyzing the first step of the transsulfuration pathway, where the hydroxyl group of L-serine is displaced by L-homocysteine in a beta-replacement reaction to form L-cystathionine, the precursor of L-cysteine. This catabolic route allows the elimination of L-methionine and the toxic metabolite L-homocysteine. Also involved in the production of hydrogen sulfide, a gasotransmitter with signaling and cytoprotective effects on neurons.</text>
</comment>
<protein>
    <recommendedName>
        <fullName evidence="11 16">Cystathionine beta-synthase</fullName>
        <ecNumber evidence="4 16">4.2.1.22</ecNumber>
    </recommendedName>
</protein>
<dbReference type="Proteomes" id="UP001142055">
    <property type="component" value="Chromosome 4"/>
</dbReference>
<evidence type="ECO:0000256" key="3">
    <source>
        <dbReference type="ARBA" id="ARBA00007103"/>
    </source>
</evidence>
<dbReference type="CDD" id="cd00200">
    <property type="entry name" value="WD40"/>
    <property type="match status" value="1"/>
</dbReference>
<dbReference type="Gene3D" id="3.10.580.10">
    <property type="entry name" value="CBS-domain"/>
    <property type="match status" value="1"/>
</dbReference>
<keyword evidence="5 14" id="KW-0853">WD repeat</keyword>
<dbReference type="PROSITE" id="PS50082">
    <property type="entry name" value="WD_REPEATS_2"/>
    <property type="match status" value="6"/>
</dbReference>
<feature type="region of interest" description="Disordered" evidence="17">
    <location>
        <begin position="108"/>
        <end position="135"/>
    </location>
</feature>
<dbReference type="CDD" id="cd01561">
    <property type="entry name" value="CBS_like"/>
    <property type="match status" value="1"/>
</dbReference>
<feature type="compositionally biased region" description="Low complexity" evidence="17">
    <location>
        <begin position="31"/>
        <end position="43"/>
    </location>
</feature>
<evidence type="ECO:0000256" key="5">
    <source>
        <dbReference type="ARBA" id="ARBA00022574"/>
    </source>
</evidence>
<evidence type="ECO:0000259" key="18">
    <source>
        <dbReference type="PROSITE" id="PS51371"/>
    </source>
</evidence>
<dbReference type="SUPFAM" id="SSF53686">
    <property type="entry name" value="Tryptophan synthase beta subunit-like PLP-dependent enzymes"/>
    <property type="match status" value="1"/>
</dbReference>
<dbReference type="InterPro" id="IPR001926">
    <property type="entry name" value="TrpB-like_PALP"/>
</dbReference>
<comment type="caution">
    <text evidence="19">The sequence shown here is derived from an EMBL/GenBank/DDBJ whole genome shotgun (WGS) entry which is preliminary data.</text>
</comment>
<feature type="compositionally biased region" description="Polar residues" evidence="17">
    <location>
        <begin position="1061"/>
        <end position="1072"/>
    </location>
</feature>
<dbReference type="FunFam" id="3.40.50.1100:FF:000118">
    <property type="entry name" value="Related to CYS4-cystathionine beta-synthase"/>
    <property type="match status" value="1"/>
</dbReference>
<accession>A0A9Q0LW05</accession>
<feature type="region of interest" description="Disordered" evidence="17">
    <location>
        <begin position="386"/>
        <end position="423"/>
    </location>
</feature>
<dbReference type="InterPro" id="IPR036322">
    <property type="entry name" value="WD40_repeat_dom_sf"/>
</dbReference>
<keyword evidence="20" id="KW-1185">Reference proteome</keyword>
<feature type="repeat" description="WD" evidence="14">
    <location>
        <begin position="841"/>
        <end position="880"/>
    </location>
</feature>
<evidence type="ECO:0000256" key="7">
    <source>
        <dbReference type="ARBA" id="ARBA00022898"/>
    </source>
</evidence>
<feature type="region of interest" description="Disordered" evidence="17">
    <location>
        <begin position="497"/>
        <end position="532"/>
    </location>
</feature>
<keyword evidence="10 16" id="KW-0456">Lyase</keyword>
<evidence type="ECO:0000256" key="12">
    <source>
        <dbReference type="ARBA" id="ARBA00045425"/>
    </source>
</evidence>
<feature type="domain" description="CBS" evidence="18">
    <location>
        <begin position="1608"/>
        <end position="1666"/>
    </location>
</feature>
<gene>
    <name evidence="19" type="ORF">RDWZM_010023</name>
</gene>
<proteinExistence type="inferred from homology"/>
<comment type="pathway">
    <text evidence="2">Amino-acid biosynthesis; L-cysteine biosynthesis; L-cysteine from L-homocysteine and L-serine: step 1/2.</text>
</comment>
<evidence type="ECO:0000313" key="20">
    <source>
        <dbReference type="Proteomes" id="UP001142055"/>
    </source>
</evidence>
<sequence>MGCISSYMALPSNTTNNNVIRRQKQPTKNQATSSTSTLATISSMEKMKPRFPLTKESQKSLNRRTQPENVPKRSNGKLPIRNESLQSFIQRTKSTTNKKSQHWTAVQTETFELETNQRSSTSTSSSTTTTATTNQSKNDSIITIDQLIGSRIDSGRLKRILEHKVRSSANSSKQLDRMLEMEQRLIMEQHNLNSNDKNNQVPSPPPLPPQPPKEMITKQREESMKQTNSFDTSSSWIFEIDSDYRLVRKQLDQKSSTNEASGIVETISNNHQQHQQQQPQQQHNKSLSELSATTYPLTINDPIESNCPSSMYHWSRLNSSQNPNFKIHRSSTSTFSSSTPSTSYTNNNNNNNYRRQRYESNYSMDQQPQNSMNNRFGKTTSILRASSEEDQQRSQWQLEQQRRRQSDHHELINRTQHRPSFADRRRFIRSTIHTAPNELLSTGTIEQPQTKIKIQEDNNSNADILQIEHQLPLPPPPPPPLPPPPQNVDINHLTIPNNSSAISLHPPTPPTNNGNTIKPTNATNQSSPRSNRFESLLRHQSFLKTAASRTISSINMIGRRRSSELESGIQMANAQGTSKIIQVINDHSDGVNCLELSEDRSLLVSGGEDGIVRLWSTFSTPCECIGILIGHQSYITCCTVHKLIVISGSADQTIKLWSIEDGNCLMTLTGHTTFINRVICYGTLLLSSSFDGNVRIWSLSDQLTMIENMKSMGNDGGVKVDKNDEDLRRNRSLDIKFGQCLHTLSGHSKSVSQVAIVAAEPMLLNSGIIQELDIVISTSADSTARTWSLANGELRHILSGHVGPINCLAIDPKESRFIYTAGADWIIRCWDVVTGELVRDLKGHQNSVLCLLSHNHILYSGSADNTVRAWAMEFGQCTRIFYRATNAITCIQYFGGIVYTGSNDHSARMYDSNSAVLKQTFTGHQNAISSIKVVPGKLFTSSYDGKIIVWDCSTFQTDDMNDTSTLNRSIALSLRSKMGKQPQQRNMYIGQPLIDSTLDLITMSNTRNDQQNQSKNNNGKLRSIYLQHQMEPKQIETDRKVNCIINREFAKERAKIEFNRMNGSTNQSTLQKSNNRQSILSNNNSINQSGKRNRSLSNCFGANRIWPERFTFSSSSSSSSPSSMSPNRSMKIFGRFLSSNNNSKNNKNRSKSNNDDVDDAKNNPINRKRQIALSAIGPNDDSANVRRAIDALEPYLHNQLYFNILSPQERRKMTTNISNLVDPSGPYIAPDKPSQCTWNKYYRLDVGAKQSIDPHFHQPLKCEKKILSSVLEQIGNTPIVRLTNIAKHYGVQCELLAKCEYFNAGGSVKDRIGLRMIEDAERDGLIEPGWTIIEPTSGNTGIGLALAAAVKGYKCIIVMPEKMSNEKVNVLRALGAEIIRTPTSARFDAANSHIRVAQKLQSQIPNAIILDQYRNPGNPLAHYDRTGAEIVHQTDGRLDAIVLGAGTGGTLTGIGRRIKECVPDCQIIGVDPIGSILAEPDSLNRSDTEFYEVEGIGYDFIPTVLDRSIVNQWIKMDDKESLEMARNLIRLEGILCGGSSGTAVAAAVRYAKGLPADKRVVVLLPDGVRNYMTKFLDNDWMEDRDFNYPARKDPTSAPNYYSQSVKSIIQGITVKTISETEKCIDAIRMMKIYGFDQLPVVNHHNQLVGMVTVDHIMLKTSAGLASLNDPVGNVSLTKFPVVNCKESIGTLVKQLRMNPYVAIVDQNQISGIVTHIDILEFISNHN</sequence>
<evidence type="ECO:0000256" key="16">
    <source>
        <dbReference type="RuleBase" id="RU361204"/>
    </source>
</evidence>
<dbReference type="NCBIfam" id="TIGR01137">
    <property type="entry name" value="cysta_beta"/>
    <property type="match status" value="1"/>
</dbReference>
<dbReference type="InterPro" id="IPR046342">
    <property type="entry name" value="CBS_dom_sf"/>
</dbReference>
<dbReference type="Pfam" id="PF00571">
    <property type="entry name" value="CBS"/>
    <property type="match status" value="1"/>
</dbReference>
<dbReference type="Gene3D" id="2.130.10.10">
    <property type="entry name" value="YVTN repeat-like/Quinoprotein amine dehydrogenase"/>
    <property type="match status" value="3"/>
</dbReference>
<name>A0A9Q0LW05_BLOTA</name>
<evidence type="ECO:0000313" key="19">
    <source>
        <dbReference type="EMBL" id="KAJ6215523.1"/>
    </source>
</evidence>
<dbReference type="InterPro" id="IPR020472">
    <property type="entry name" value="WD40_PAC1"/>
</dbReference>
<dbReference type="EC" id="4.2.1.22" evidence="4 16"/>
<dbReference type="GO" id="GO:0004122">
    <property type="term" value="F:cystathionine beta-synthase activity"/>
    <property type="evidence" value="ECO:0007669"/>
    <property type="project" value="UniProtKB-UniRule"/>
</dbReference>
<dbReference type="InterPro" id="IPR000644">
    <property type="entry name" value="CBS_dom"/>
</dbReference>
<feature type="repeat" description="WD" evidence="14">
    <location>
        <begin position="628"/>
        <end position="667"/>
    </location>
</feature>
<evidence type="ECO:0000256" key="13">
    <source>
        <dbReference type="ARBA" id="ARBA00047490"/>
    </source>
</evidence>
<dbReference type="GO" id="GO:0006535">
    <property type="term" value="P:cysteine biosynthetic process from serine"/>
    <property type="evidence" value="ECO:0007669"/>
    <property type="project" value="UniProtKB-UniRule"/>
</dbReference>
<comment type="similarity">
    <text evidence="3 16">Belongs to the cysteine synthase/cystathionine beta-synthase family.</text>
</comment>
<dbReference type="PANTHER" id="PTHR10314">
    <property type="entry name" value="CYSTATHIONINE BETA-SYNTHASE"/>
    <property type="match status" value="1"/>
</dbReference>
<feature type="compositionally biased region" description="Polar residues" evidence="17">
    <location>
        <begin position="11"/>
        <end position="30"/>
    </location>
</feature>
<feature type="region of interest" description="Disordered" evidence="17">
    <location>
        <begin position="1"/>
        <end position="83"/>
    </location>
</feature>
<feature type="region of interest" description="Disordered" evidence="17">
    <location>
        <begin position="325"/>
        <end position="354"/>
    </location>
</feature>
<feature type="repeat" description="WD" evidence="14">
    <location>
        <begin position="584"/>
        <end position="616"/>
    </location>
</feature>
<evidence type="ECO:0000256" key="15">
    <source>
        <dbReference type="PROSITE-ProRule" id="PRU00703"/>
    </source>
</evidence>
<evidence type="ECO:0000256" key="4">
    <source>
        <dbReference type="ARBA" id="ARBA00012041"/>
    </source>
</evidence>
<comment type="cofactor">
    <cofactor evidence="1 16">
        <name>pyridoxal 5'-phosphate</name>
        <dbReference type="ChEBI" id="CHEBI:597326"/>
    </cofactor>
</comment>
<feature type="region of interest" description="Disordered" evidence="17">
    <location>
        <begin position="1137"/>
        <end position="1175"/>
    </location>
</feature>
<dbReference type="SMART" id="SM00320">
    <property type="entry name" value="WD40"/>
    <property type="match status" value="8"/>
</dbReference>
<evidence type="ECO:0000256" key="14">
    <source>
        <dbReference type="PROSITE-ProRule" id="PRU00221"/>
    </source>
</evidence>
<feature type="compositionally biased region" description="Basic and acidic residues" evidence="17">
    <location>
        <begin position="215"/>
        <end position="224"/>
    </location>
</feature>